<accession>A0A4S3TMJ5</accession>
<evidence type="ECO:0000313" key="3">
    <source>
        <dbReference type="EMBL" id="THE65461.1"/>
    </source>
</evidence>
<dbReference type="InterPro" id="IPR012340">
    <property type="entry name" value="NA-bd_OB-fold"/>
</dbReference>
<feature type="domain" description="ChsH2 rubredoxin-like zinc ribbon" evidence="2">
    <location>
        <begin position="10"/>
        <end position="46"/>
    </location>
</feature>
<reference evidence="3 4" key="1">
    <citation type="submission" date="2018-10" db="EMBL/GenBank/DDBJ databases">
        <title>Natronolimnobius sp. XQ-INN 246 isolated from Inner Mongolia Autonomous Region of China.</title>
        <authorList>
            <person name="Xue Q."/>
        </authorList>
    </citation>
    <scope>NUCLEOTIDE SEQUENCE [LARGE SCALE GENOMIC DNA]</scope>
    <source>
        <strain evidence="3 4">XQ-INN 246</strain>
    </source>
</reference>
<name>A0A4S3TMJ5_9EURY</name>
<dbReference type="PANTHER" id="PTHR34075">
    <property type="entry name" value="BLR3430 PROTEIN"/>
    <property type="match status" value="1"/>
</dbReference>
<evidence type="ECO:0000259" key="1">
    <source>
        <dbReference type="Pfam" id="PF01796"/>
    </source>
</evidence>
<dbReference type="EMBL" id="RBZW01000021">
    <property type="protein sequence ID" value="THE65461.1"/>
    <property type="molecule type" value="Genomic_DNA"/>
</dbReference>
<dbReference type="Pfam" id="PF01796">
    <property type="entry name" value="OB_ChsH2_C"/>
    <property type="match status" value="1"/>
</dbReference>
<proteinExistence type="predicted"/>
<dbReference type="Pfam" id="PF12172">
    <property type="entry name" value="zf-ChsH2"/>
    <property type="match status" value="1"/>
</dbReference>
<protein>
    <submittedName>
        <fullName evidence="3">Zn-ribbon domain-containing OB-fold protein</fullName>
    </submittedName>
</protein>
<dbReference type="InterPro" id="IPR052513">
    <property type="entry name" value="Thioester_dehydratase-like"/>
</dbReference>
<gene>
    <name evidence="3" type="ORF">D8Y22_08525</name>
</gene>
<dbReference type="InterPro" id="IPR002878">
    <property type="entry name" value="ChsH2_C"/>
</dbReference>
<dbReference type="Gene3D" id="6.10.30.10">
    <property type="match status" value="1"/>
</dbReference>
<sequence length="131" mass="14636">MMEAASDPFWDALEDDRFLLPSCEDCGEAFFPPSRACPHCHATDIEWLESEGVGTLYAFTRQHRTAPGVPSPNVLGIVELEDGPRLLAQFASEYDDLEIGATVTLQTREYAGTVDRGRLEGRPFFEARLRD</sequence>
<organism evidence="3 4">
    <name type="scientific">Salinadaptatus halalkaliphilus</name>
    <dbReference type="NCBI Taxonomy" id="2419781"/>
    <lineage>
        <taxon>Archaea</taxon>
        <taxon>Methanobacteriati</taxon>
        <taxon>Methanobacteriota</taxon>
        <taxon>Stenosarchaea group</taxon>
        <taxon>Halobacteria</taxon>
        <taxon>Halobacteriales</taxon>
        <taxon>Natrialbaceae</taxon>
        <taxon>Salinadaptatus</taxon>
    </lineage>
</organism>
<dbReference type="AlphaFoldDB" id="A0A4S3TMJ5"/>
<comment type="caution">
    <text evidence="3">The sequence shown here is derived from an EMBL/GenBank/DDBJ whole genome shotgun (WGS) entry which is preliminary data.</text>
</comment>
<dbReference type="Proteomes" id="UP000318864">
    <property type="component" value="Unassembled WGS sequence"/>
</dbReference>
<evidence type="ECO:0000259" key="2">
    <source>
        <dbReference type="Pfam" id="PF12172"/>
    </source>
</evidence>
<dbReference type="PANTHER" id="PTHR34075:SF5">
    <property type="entry name" value="BLR3430 PROTEIN"/>
    <property type="match status" value="1"/>
</dbReference>
<dbReference type="OrthoDB" id="9573at2157"/>
<keyword evidence="4" id="KW-1185">Reference proteome</keyword>
<feature type="domain" description="ChsH2 C-terminal OB-fold" evidence="1">
    <location>
        <begin position="47"/>
        <end position="107"/>
    </location>
</feature>
<dbReference type="SUPFAM" id="SSF50249">
    <property type="entry name" value="Nucleic acid-binding proteins"/>
    <property type="match status" value="1"/>
</dbReference>
<dbReference type="InterPro" id="IPR022002">
    <property type="entry name" value="ChsH2_Znr"/>
</dbReference>
<evidence type="ECO:0000313" key="4">
    <source>
        <dbReference type="Proteomes" id="UP000318864"/>
    </source>
</evidence>